<dbReference type="InterPro" id="IPR054187">
    <property type="entry name" value="DUF6892"/>
</dbReference>
<evidence type="ECO:0000259" key="1">
    <source>
        <dbReference type="Pfam" id="PF21832"/>
    </source>
</evidence>
<comment type="caution">
    <text evidence="3">The sequence shown here is derived from an EMBL/GenBank/DDBJ whole genome shotgun (WGS) entry which is preliminary data.</text>
</comment>
<accession>A0ABS0TJP4</accession>
<dbReference type="Proteomes" id="UP000635665">
    <property type="component" value="Unassembled WGS sequence"/>
</dbReference>
<protein>
    <submittedName>
        <fullName evidence="3">Uncharacterized protein</fullName>
    </submittedName>
</protein>
<name>A0ABS0TJP4_9FLAO</name>
<gene>
    <name evidence="3" type="ORF">I6U50_12550</name>
</gene>
<proteinExistence type="predicted"/>
<dbReference type="Pfam" id="PF24880">
    <property type="entry name" value="DUF7738"/>
    <property type="match status" value="1"/>
</dbReference>
<feature type="domain" description="DUF6892" evidence="1">
    <location>
        <begin position="165"/>
        <end position="297"/>
    </location>
</feature>
<sequence>MTTIQLSSNNFEINSVTIAFPLLLATLEKSLNTNYSVHQLKHNTVFTWDELGILAYSKNGKLIDSITIVLEAEDYNFSPNKIFSGTFYFENKEITKYYKEHEDARVKLFKGDSSGALVLNNLSAWFSIEKDQVKAIEVSTYVPYKRGEGIPKDKYLIKSLEEETINFTDFGFKLSVIEELMYTKNLLKPVFDLYEFADWYQKREIDIDKEAYEPIEEVVQYFKDLPIPKRLAAEITEIYQDGGNDIYMNLAPFSGGAVEYWDIESSADAKHFPNLKKATLCYAKDQVYDDFIEMGIDAEWL</sequence>
<dbReference type="RefSeq" id="WP_198639083.1">
    <property type="nucleotide sequence ID" value="NZ_JAEHNY010000011.1"/>
</dbReference>
<dbReference type="Pfam" id="PF21832">
    <property type="entry name" value="DUF6892"/>
    <property type="match status" value="1"/>
</dbReference>
<feature type="domain" description="DUF7738" evidence="2">
    <location>
        <begin position="3"/>
        <end position="102"/>
    </location>
</feature>
<reference evidence="3 4" key="1">
    <citation type="submission" date="2020-12" db="EMBL/GenBank/DDBJ databases">
        <title>Salegentibacter orientalis sp. nov., isolated from costal sediment.</title>
        <authorList>
            <person name="Lian F.-B."/>
        </authorList>
    </citation>
    <scope>NUCLEOTIDE SEQUENCE [LARGE SCALE GENOMIC DNA]</scope>
    <source>
        <strain evidence="3 4">F60176</strain>
    </source>
</reference>
<evidence type="ECO:0000313" key="3">
    <source>
        <dbReference type="EMBL" id="MBI6120852.1"/>
    </source>
</evidence>
<keyword evidence="4" id="KW-1185">Reference proteome</keyword>
<organism evidence="3 4">
    <name type="scientific">Salegentibacter maritimus</name>
    <dbReference type="NCBI Taxonomy" id="2794347"/>
    <lineage>
        <taxon>Bacteria</taxon>
        <taxon>Pseudomonadati</taxon>
        <taxon>Bacteroidota</taxon>
        <taxon>Flavobacteriia</taxon>
        <taxon>Flavobacteriales</taxon>
        <taxon>Flavobacteriaceae</taxon>
        <taxon>Salegentibacter</taxon>
    </lineage>
</organism>
<evidence type="ECO:0000313" key="4">
    <source>
        <dbReference type="Proteomes" id="UP000635665"/>
    </source>
</evidence>
<evidence type="ECO:0000259" key="2">
    <source>
        <dbReference type="Pfam" id="PF24880"/>
    </source>
</evidence>
<dbReference type="EMBL" id="JAEHNY010000011">
    <property type="protein sequence ID" value="MBI6120852.1"/>
    <property type="molecule type" value="Genomic_DNA"/>
</dbReference>
<dbReference type="InterPro" id="IPR056640">
    <property type="entry name" value="DUF7738"/>
</dbReference>